<protein>
    <submittedName>
        <fullName evidence="4">Putative alpha-1,2-mannosidase</fullName>
    </submittedName>
</protein>
<organism evidence="4 5">
    <name type="scientific">Actinophytocola oryzae</name>
    <dbReference type="NCBI Taxonomy" id="502181"/>
    <lineage>
        <taxon>Bacteria</taxon>
        <taxon>Bacillati</taxon>
        <taxon>Actinomycetota</taxon>
        <taxon>Actinomycetes</taxon>
        <taxon>Pseudonocardiales</taxon>
        <taxon>Pseudonocardiaceae</taxon>
    </lineage>
</organism>
<dbReference type="Gene3D" id="2.80.10.50">
    <property type="match status" value="1"/>
</dbReference>
<keyword evidence="5" id="KW-1185">Reference proteome</keyword>
<feature type="domain" description="Ricin B lectin" evidence="3">
    <location>
        <begin position="782"/>
        <end position="908"/>
    </location>
</feature>
<dbReference type="GO" id="GO:0030246">
    <property type="term" value="F:carbohydrate binding"/>
    <property type="evidence" value="ECO:0007669"/>
    <property type="project" value="InterPro"/>
</dbReference>
<dbReference type="SMART" id="SM00458">
    <property type="entry name" value="RICIN"/>
    <property type="match status" value="1"/>
</dbReference>
<dbReference type="GO" id="GO:0005829">
    <property type="term" value="C:cytosol"/>
    <property type="evidence" value="ECO:0007669"/>
    <property type="project" value="TreeGrafter"/>
</dbReference>
<dbReference type="PANTHER" id="PTHR12143">
    <property type="entry name" value="PEPTIDE N-GLYCANASE PNGASE -RELATED"/>
    <property type="match status" value="1"/>
</dbReference>
<dbReference type="SUPFAM" id="SSF48208">
    <property type="entry name" value="Six-hairpin glycosidases"/>
    <property type="match status" value="1"/>
</dbReference>
<reference evidence="4 5" key="1">
    <citation type="submission" date="2019-03" db="EMBL/GenBank/DDBJ databases">
        <title>Genomic Encyclopedia of Archaeal and Bacterial Type Strains, Phase II (KMG-II): from individual species to whole genera.</title>
        <authorList>
            <person name="Goeker M."/>
        </authorList>
    </citation>
    <scope>NUCLEOTIDE SEQUENCE [LARGE SCALE GENOMIC DNA]</scope>
    <source>
        <strain evidence="4 5">DSM 45499</strain>
    </source>
</reference>
<name>A0A4R7W540_9PSEU</name>
<dbReference type="CDD" id="cd23451">
    <property type="entry name" value="beta-trefoil_Ricin_laminarinase"/>
    <property type="match status" value="1"/>
</dbReference>
<feature type="region of interest" description="Disordered" evidence="1">
    <location>
        <begin position="237"/>
        <end position="269"/>
    </location>
</feature>
<dbReference type="Gene3D" id="1.20.1050.60">
    <property type="entry name" value="alpha-1,2-mannosidase"/>
    <property type="match status" value="1"/>
</dbReference>
<proteinExistence type="predicted"/>
<dbReference type="GO" id="GO:0006516">
    <property type="term" value="P:glycoprotein catabolic process"/>
    <property type="evidence" value="ECO:0007669"/>
    <property type="project" value="TreeGrafter"/>
</dbReference>
<dbReference type="InterPro" id="IPR012939">
    <property type="entry name" value="Glyco_hydro_92"/>
</dbReference>
<dbReference type="GO" id="GO:0000224">
    <property type="term" value="F:peptide-N4-(N-acetyl-beta-glucosaminyl)asparagine amidase activity"/>
    <property type="evidence" value="ECO:0007669"/>
    <property type="project" value="TreeGrafter"/>
</dbReference>
<dbReference type="Gene3D" id="1.20.1610.10">
    <property type="entry name" value="alpha-1,2-mannosidases domains"/>
    <property type="match status" value="1"/>
</dbReference>
<dbReference type="InterPro" id="IPR041371">
    <property type="entry name" value="GH92_N"/>
</dbReference>
<dbReference type="PANTHER" id="PTHR12143:SF39">
    <property type="entry name" value="SECRETED PROTEIN"/>
    <property type="match status" value="1"/>
</dbReference>
<dbReference type="InterPro" id="IPR050883">
    <property type="entry name" value="PNGase"/>
</dbReference>
<evidence type="ECO:0000313" key="4">
    <source>
        <dbReference type="EMBL" id="TDV57853.1"/>
    </source>
</evidence>
<keyword evidence="2" id="KW-0732">Signal</keyword>
<dbReference type="FunFam" id="3.30.2080.10:FF:000001">
    <property type="entry name" value="Alpha-1,2-mannosidase subfamily"/>
    <property type="match status" value="1"/>
</dbReference>
<dbReference type="NCBIfam" id="NF035929">
    <property type="entry name" value="lectin_1"/>
    <property type="match status" value="1"/>
</dbReference>
<dbReference type="Pfam" id="PF00652">
    <property type="entry name" value="Ricin_B_lectin"/>
    <property type="match status" value="1"/>
</dbReference>
<accession>A0A4R7W540</accession>
<dbReference type="Gene3D" id="2.70.98.10">
    <property type="match status" value="1"/>
</dbReference>
<dbReference type="GO" id="GO:0005975">
    <property type="term" value="P:carbohydrate metabolic process"/>
    <property type="evidence" value="ECO:0007669"/>
    <property type="project" value="InterPro"/>
</dbReference>
<dbReference type="Pfam" id="PF17678">
    <property type="entry name" value="Glyco_hydro_92N"/>
    <property type="match status" value="1"/>
</dbReference>
<gene>
    <name evidence="4" type="ORF">CLV71_101727</name>
</gene>
<dbReference type="SUPFAM" id="SSF50370">
    <property type="entry name" value="Ricin B-like lectins"/>
    <property type="match status" value="1"/>
</dbReference>
<dbReference type="InterPro" id="IPR014718">
    <property type="entry name" value="GH-type_carb-bd"/>
</dbReference>
<dbReference type="RefSeq" id="WP_133901069.1">
    <property type="nucleotide sequence ID" value="NZ_SOCP01000001.1"/>
</dbReference>
<dbReference type="InterPro" id="IPR005887">
    <property type="entry name" value="GH92_a_mannosidase_put"/>
</dbReference>
<dbReference type="PROSITE" id="PS50231">
    <property type="entry name" value="RICIN_B_LECTIN"/>
    <property type="match status" value="1"/>
</dbReference>
<dbReference type="Pfam" id="PF07971">
    <property type="entry name" value="Glyco_hydro_92"/>
    <property type="match status" value="1"/>
</dbReference>
<evidence type="ECO:0000256" key="1">
    <source>
        <dbReference type="SAM" id="MobiDB-lite"/>
    </source>
</evidence>
<dbReference type="Gene3D" id="3.30.2080.10">
    <property type="entry name" value="GH92 mannosidase domain"/>
    <property type="match status" value="1"/>
</dbReference>
<feature type="chain" id="PRO_5020622163" evidence="2">
    <location>
        <begin position="27"/>
        <end position="908"/>
    </location>
</feature>
<evidence type="ECO:0000256" key="2">
    <source>
        <dbReference type="SAM" id="SignalP"/>
    </source>
</evidence>
<dbReference type="InterPro" id="IPR008928">
    <property type="entry name" value="6-hairpin_glycosidase_sf"/>
</dbReference>
<feature type="signal peptide" evidence="2">
    <location>
        <begin position="1"/>
        <end position="26"/>
    </location>
</feature>
<dbReference type="Proteomes" id="UP000294927">
    <property type="component" value="Unassembled WGS sequence"/>
</dbReference>
<evidence type="ECO:0000259" key="3">
    <source>
        <dbReference type="SMART" id="SM00458"/>
    </source>
</evidence>
<feature type="compositionally biased region" description="Polar residues" evidence="1">
    <location>
        <begin position="251"/>
        <end position="260"/>
    </location>
</feature>
<sequence>MSRSRVLTVVLACVAALAVGPPTSAAAVTIDDPAQYVNPLVGTKPGGPDFGHGGGGGNTFPGAVAPFGMLQWSPDTVTHQHGGYHYDDNRIKGFSLTHLSGPGCSDFGNVPFMPTLGSSPVGYSTFSHANESTSPGYYSVAFDNGVRTELTSAPRSGIARFTYPAGQRASLSVDAAKAFNAAGGTITVGTNTLSGYTDGGGFCGAGNRYRLYFTVVFDQSFATTGVVGADGRVDETRRSITGESRGAVPTSPKTAAQQSDVDTKKAPAPEATTGDVAPFAAAAFVSFNATTVTARVGISFVSLDGARANATAELGSKSFDQARTDDRAAWNGILGRIAVGGGTDTQRRVLYTNLYHALLHPNVFSDLDGRYVGFDGQVHTVAAGRAQYANFSGWDVYRSQTQLIALLAPDRAADIAQSAVNQAAQGGYYDRWTVANGGTGVMNGDPLAIIVASMYAFGAKNFDAADGLRRMVAGSHDARERPGYAQYDAYGYVPVGTGNVWGTASTTLEYVSADFAVSQLAQRLGDTANHELYLRRAQNWRNLFESGNRYLQPRNTDTTFPSFSPTQQNEYVEGNAAHYTWLVPHNYRGLFDAMGGNAAVLPRLDTFFTELNAGPDKPYAYLGNEPTLNTPWAYAYAGAPYKTQDVVRRALTSVFKATPDGYVGNDDLGQMASWAVWAALGLYPQTPGRAELVLASPQFPAITISRGNGVTIEITAPNASDTVKYVQGLTVNGAASSRPWVPESFVTSGGTLAFTLGSSPNTGWGSAPSDAPPSFDVGPVPARTGAIGGLASKCVDVNQGATANGTAIQLYDCNSSAGQTWTLASDGSVRALGKCVDVAGSGRADGTRIQLWDCNGTGAQQWWPKAGGALVNPPSGKCLDVPNSNTANGTQLQLYTCNNTGAQTWRLP</sequence>
<comment type="caution">
    <text evidence="4">The sequence shown here is derived from an EMBL/GenBank/DDBJ whole genome shotgun (WGS) entry which is preliminary data.</text>
</comment>
<dbReference type="OrthoDB" id="9804511at2"/>
<dbReference type="NCBIfam" id="TIGR01180">
    <property type="entry name" value="aman2_put"/>
    <property type="match status" value="1"/>
</dbReference>
<dbReference type="InterPro" id="IPR035992">
    <property type="entry name" value="Ricin_B-like_lectins"/>
</dbReference>
<dbReference type="AlphaFoldDB" id="A0A4R7W540"/>
<dbReference type="EMBL" id="SOCP01000001">
    <property type="protein sequence ID" value="TDV57853.1"/>
    <property type="molecule type" value="Genomic_DNA"/>
</dbReference>
<dbReference type="InterPro" id="IPR000772">
    <property type="entry name" value="Ricin_B_lectin"/>
</dbReference>
<evidence type="ECO:0000313" key="5">
    <source>
        <dbReference type="Proteomes" id="UP000294927"/>
    </source>
</evidence>